<dbReference type="GO" id="GO:0005886">
    <property type="term" value="C:plasma membrane"/>
    <property type="evidence" value="ECO:0007669"/>
    <property type="project" value="UniProtKB-SubCell"/>
</dbReference>
<protein>
    <recommendedName>
        <fullName evidence="9">Transport permease protein</fullName>
    </recommendedName>
</protein>
<name>A0A250IRV4_9BACT</name>
<dbReference type="EMBL" id="CP022163">
    <property type="protein sequence ID" value="ATB34485.1"/>
    <property type="molecule type" value="Genomic_DNA"/>
</dbReference>
<feature type="transmembrane region" description="Helical" evidence="9">
    <location>
        <begin position="259"/>
        <end position="280"/>
    </location>
</feature>
<dbReference type="InterPro" id="IPR047817">
    <property type="entry name" value="ABC2_TM_bact-type"/>
</dbReference>
<gene>
    <name evidence="11" type="ORF">MEBOL_007988</name>
</gene>
<organism evidence="11 12">
    <name type="scientific">Melittangium boletus DSM 14713</name>
    <dbReference type="NCBI Taxonomy" id="1294270"/>
    <lineage>
        <taxon>Bacteria</taxon>
        <taxon>Pseudomonadati</taxon>
        <taxon>Myxococcota</taxon>
        <taxon>Myxococcia</taxon>
        <taxon>Myxococcales</taxon>
        <taxon>Cystobacterineae</taxon>
        <taxon>Archangiaceae</taxon>
        <taxon>Melittangium</taxon>
    </lineage>
</organism>
<evidence type="ECO:0000256" key="4">
    <source>
        <dbReference type="ARBA" id="ARBA00022475"/>
    </source>
</evidence>
<dbReference type="GO" id="GO:0015920">
    <property type="term" value="P:lipopolysaccharide transport"/>
    <property type="evidence" value="ECO:0007669"/>
    <property type="project" value="TreeGrafter"/>
</dbReference>
<comment type="similarity">
    <text evidence="2 9">Belongs to the ABC-2 integral membrane protein family.</text>
</comment>
<keyword evidence="3 9" id="KW-0813">Transport</keyword>
<evidence type="ECO:0000256" key="8">
    <source>
        <dbReference type="ARBA" id="ARBA00023136"/>
    </source>
</evidence>
<dbReference type="PANTHER" id="PTHR30413">
    <property type="entry name" value="INNER MEMBRANE TRANSPORT PERMEASE"/>
    <property type="match status" value="1"/>
</dbReference>
<feature type="transmembrane region" description="Helical" evidence="9">
    <location>
        <begin position="205"/>
        <end position="224"/>
    </location>
</feature>
<comment type="subcellular location">
    <subcellularLocation>
        <location evidence="1">Cell inner membrane</location>
        <topology evidence="1">Multi-pass membrane protein</topology>
    </subcellularLocation>
    <subcellularLocation>
        <location evidence="9">Cell membrane</location>
        <topology evidence="9">Multi-pass membrane protein</topology>
    </subcellularLocation>
</comment>
<dbReference type="AlphaFoldDB" id="A0A250IRV4"/>
<dbReference type="KEGG" id="mbd:MEBOL_007988"/>
<reference evidence="11 12" key="1">
    <citation type="submission" date="2017-06" db="EMBL/GenBank/DDBJ databases">
        <authorList>
            <person name="Kim H.J."/>
            <person name="Triplett B.A."/>
        </authorList>
    </citation>
    <scope>NUCLEOTIDE SEQUENCE [LARGE SCALE GENOMIC DNA]</scope>
    <source>
        <strain evidence="11 12">DSM 14713</strain>
    </source>
</reference>
<feature type="transmembrane region" description="Helical" evidence="9">
    <location>
        <begin position="136"/>
        <end position="163"/>
    </location>
</feature>
<keyword evidence="6 9" id="KW-0812">Transmembrane</keyword>
<evidence type="ECO:0000256" key="2">
    <source>
        <dbReference type="ARBA" id="ARBA00007783"/>
    </source>
</evidence>
<keyword evidence="4 9" id="KW-1003">Cell membrane</keyword>
<evidence type="ECO:0000313" key="12">
    <source>
        <dbReference type="Proteomes" id="UP000217289"/>
    </source>
</evidence>
<evidence type="ECO:0000313" key="11">
    <source>
        <dbReference type="EMBL" id="ATB34485.1"/>
    </source>
</evidence>
<keyword evidence="8 9" id="KW-0472">Membrane</keyword>
<dbReference type="InterPro" id="IPR013525">
    <property type="entry name" value="ABC2_TM"/>
</dbReference>
<sequence length="291" mass="33667">MRAPEGRAVRRPALFARLASPRAWRCGMDAANMLRNFRELYQYRGLLFSLVQRELKARYRGSVLGFFWTFLNPTLQMLVYALLFSVYMRQNLPHYTYFMFVGLLPWNWFSSSLNAGASAISDRRDLMTKVRFPAQVLPATVVVTNLCNYVLSLPLMVGLGLFFGEWPTWHVVAFPVVLVCQLCFTLAVVYMVSAFNVRFRDLQHIVTNVLMMFFFLTPVLYPATTIPEPYRPLMTLANPMAILVTSYQSIFYEHRLPDFWPLMALMVGAFGLLWLATLVFEARREEFAESI</sequence>
<feature type="transmembrane region" description="Helical" evidence="9">
    <location>
        <begin position="169"/>
        <end position="193"/>
    </location>
</feature>
<dbReference type="Proteomes" id="UP000217289">
    <property type="component" value="Chromosome"/>
</dbReference>
<accession>A0A250IRV4</accession>
<dbReference type="GO" id="GO:0140359">
    <property type="term" value="F:ABC-type transporter activity"/>
    <property type="evidence" value="ECO:0007669"/>
    <property type="project" value="InterPro"/>
</dbReference>
<dbReference type="PANTHER" id="PTHR30413:SF8">
    <property type="entry name" value="TRANSPORT PERMEASE PROTEIN"/>
    <property type="match status" value="1"/>
</dbReference>
<keyword evidence="12" id="KW-1185">Reference proteome</keyword>
<evidence type="ECO:0000256" key="1">
    <source>
        <dbReference type="ARBA" id="ARBA00004429"/>
    </source>
</evidence>
<evidence type="ECO:0000256" key="5">
    <source>
        <dbReference type="ARBA" id="ARBA00022519"/>
    </source>
</evidence>
<proteinExistence type="inferred from homology"/>
<dbReference type="PROSITE" id="PS51012">
    <property type="entry name" value="ABC_TM2"/>
    <property type="match status" value="1"/>
</dbReference>
<keyword evidence="5" id="KW-0997">Cell inner membrane</keyword>
<feature type="transmembrane region" description="Helical" evidence="9">
    <location>
        <begin position="63"/>
        <end position="83"/>
    </location>
</feature>
<evidence type="ECO:0000256" key="7">
    <source>
        <dbReference type="ARBA" id="ARBA00022989"/>
    </source>
</evidence>
<feature type="transmembrane region" description="Helical" evidence="9">
    <location>
        <begin position="95"/>
        <end position="115"/>
    </location>
</feature>
<evidence type="ECO:0000256" key="9">
    <source>
        <dbReference type="RuleBase" id="RU361157"/>
    </source>
</evidence>
<feature type="domain" description="ABC transmembrane type-2" evidence="10">
    <location>
        <begin position="64"/>
        <end position="283"/>
    </location>
</feature>
<evidence type="ECO:0000256" key="3">
    <source>
        <dbReference type="ARBA" id="ARBA00022448"/>
    </source>
</evidence>
<evidence type="ECO:0000256" key="6">
    <source>
        <dbReference type="ARBA" id="ARBA00022692"/>
    </source>
</evidence>
<evidence type="ECO:0000259" key="10">
    <source>
        <dbReference type="PROSITE" id="PS51012"/>
    </source>
</evidence>
<dbReference type="Pfam" id="PF01061">
    <property type="entry name" value="ABC2_membrane"/>
    <property type="match status" value="1"/>
</dbReference>
<keyword evidence="7 9" id="KW-1133">Transmembrane helix</keyword>